<gene>
    <name evidence="9" type="ORF">OLC1_LOCUS14107</name>
</gene>
<evidence type="ECO:0000256" key="1">
    <source>
        <dbReference type="ARBA" id="ARBA00004721"/>
    </source>
</evidence>
<dbReference type="AlphaFoldDB" id="A0AAV1DFF7"/>
<evidence type="ECO:0000313" key="10">
    <source>
        <dbReference type="Proteomes" id="UP001161247"/>
    </source>
</evidence>
<evidence type="ECO:0000256" key="3">
    <source>
        <dbReference type="ARBA" id="ARBA00022801"/>
    </source>
</evidence>
<dbReference type="EC" id="3.3.2.10" evidence="2"/>
<evidence type="ECO:0000256" key="2">
    <source>
        <dbReference type="ARBA" id="ARBA00013006"/>
    </source>
</evidence>
<comment type="pathway">
    <text evidence="1">Secondary metabolite biosynthesis; terpenoid biosynthesis.</text>
</comment>
<dbReference type="InterPro" id="IPR029058">
    <property type="entry name" value="AB_hydrolase_fold"/>
</dbReference>
<sequence>MENIRHQTLPVSGINLHVAEIGEGPAVLFLHGFPELWYSWRHQMVYLASKGYRAIAPDLRGYGDSDAPAGASNYTAFHIVGDLVALLDSLGLNKVFLVGHDWGAIIAWYFCLFRPDRIKALVNFSCAFRYFDPKDSAKKPVAEMREMFGDDYYVCRFQAPGEVEEELAGVDVAALMKAFFVSRESGTLCIPKGAFGFMAQAAAQSLPFPDWLTQDDVDYFAAKHSKNGLTGGINFYRAIDLNWELSEAWVESKIQVPVRFVVGDLDLTYHMPGMQDYLHNGGFKKDVPNLEKVVVIEGAAHFINQEKPDVCNTQIHEFISKF</sequence>
<comment type="similarity">
    <text evidence="4">Belongs to the AB hydrolase superfamily. Epoxide hydrolase family.</text>
</comment>
<organism evidence="9 10">
    <name type="scientific">Oldenlandia corymbosa var. corymbosa</name>
    <dbReference type="NCBI Taxonomy" id="529605"/>
    <lineage>
        <taxon>Eukaryota</taxon>
        <taxon>Viridiplantae</taxon>
        <taxon>Streptophyta</taxon>
        <taxon>Embryophyta</taxon>
        <taxon>Tracheophyta</taxon>
        <taxon>Spermatophyta</taxon>
        <taxon>Magnoliopsida</taxon>
        <taxon>eudicotyledons</taxon>
        <taxon>Gunneridae</taxon>
        <taxon>Pentapetalae</taxon>
        <taxon>asterids</taxon>
        <taxon>lamiids</taxon>
        <taxon>Gentianales</taxon>
        <taxon>Rubiaceae</taxon>
        <taxon>Rubioideae</taxon>
        <taxon>Spermacoceae</taxon>
        <taxon>Hedyotis-Oldenlandia complex</taxon>
        <taxon>Oldenlandia</taxon>
    </lineage>
</organism>
<dbReference type="Proteomes" id="UP001161247">
    <property type="component" value="Chromosome 5"/>
</dbReference>
<dbReference type="Gene3D" id="3.40.50.1820">
    <property type="entry name" value="alpha/beta hydrolase"/>
    <property type="match status" value="1"/>
</dbReference>
<keyword evidence="3" id="KW-0378">Hydrolase</keyword>
<feature type="domain" description="AB hydrolase-1" evidence="8">
    <location>
        <begin position="25"/>
        <end position="123"/>
    </location>
</feature>
<accession>A0AAV1DFF7</accession>
<dbReference type="SUPFAM" id="SSF53474">
    <property type="entry name" value="alpha/beta-Hydrolases"/>
    <property type="match status" value="1"/>
</dbReference>
<comment type="catalytic activity">
    <reaction evidence="7">
        <text>(24S)-24,25-epoxycucurbitadienol + H2O = (24R)-24,25-dihydroxycucurbitadienol</text>
        <dbReference type="Rhea" id="RHEA:81855"/>
        <dbReference type="ChEBI" id="CHEBI:15377"/>
        <dbReference type="ChEBI" id="CHEBI:229949"/>
        <dbReference type="ChEBI" id="CHEBI:229950"/>
    </reaction>
    <physiologicalReaction direction="left-to-right" evidence="7">
        <dbReference type="Rhea" id="RHEA:81856"/>
    </physiologicalReaction>
</comment>
<name>A0AAV1DFF7_OLDCO</name>
<reference evidence="9" key="1">
    <citation type="submission" date="2023-03" db="EMBL/GenBank/DDBJ databases">
        <authorList>
            <person name="Julca I."/>
        </authorList>
    </citation>
    <scope>NUCLEOTIDE SEQUENCE</scope>
</reference>
<evidence type="ECO:0000256" key="6">
    <source>
        <dbReference type="ARBA" id="ARBA00058358"/>
    </source>
</evidence>
<dbReference type="GO" id="GO:0004301">
    <property type="term" value="F:epoxide hydrolase activity"/>
    <property type="evidence" value="ECO:0007669"/>
    <property type="project" value="UniProtKB-EC"/>
</dbReference>
<dbReference type="EMBL" id="OX459122">
    <property type="protein sequence ID" value="CAI9105402.1"/>
    <property type="molecule type" value="Genomic_DNA"/>
</dbReference>
<dbReference type="FunFam" id="3.40.50.1820:FF:000161">
    <property type="entry name" value="Epoxide hydrolase"/>
    <property type="match status" value="1"/>
</dbReference>
<evidence type="ECO:0000256" key="7">
    <source>
        <dbReference type="ARBA" id="ARBA00093212"/>
    </source>
</evidence>
<comment type="function">
    <text evidence="6">Epoxide hydrolase involved in the biosynthesis of cucurbitacin and mogroside tetracyclic triterpene natural products (e.g. siamenoside I and mogrosides IV, V and VI). Cucurbitacins have cytotoxic properties and exhibit deterrent taste as a defense barrier against herbivores. Mogrosides are nonsugar highly oxygenated compounds used as high-intensity zero-calorie sweeteners; they also possess pharmacological properties such as regulating immunity, lowering blood sugar and lipid levels, protecting the liver, and acting as antioxidants and antitumor agents. Catalyzes the hydrolysis of aromatic epoxide-containing substrates, such as the conversion of 24,25-epoxycucurbitadienol to 24,25-dihydroxycucurbitadienol.</text>
</comment>
<proteinExistence type="inferred from homology"/>
<dbReference type="PRINTS" id="PR00111">
    <property type="entry name" value="ABHYDROLASE"/>
</dbReference>
<protein>
    <recommendedName>
        <fullName evidence="2">soluble epoxide hydrolase</fullName>
        <ecNumber evidence="2">3.3.2.10</ecNumber>
    </recommendedName>
</protein>
<evidence type="ECO:0000313" key="9">
    <source>
        <dbReference type="EMBL" id="CAI9105402.1"/>
    </source>
</evidence>
<evidence type="ECO:0000256" key="5">
    <source>
        <dbReference type="ARBA" id="ARBA00051067"/>
    </source>
</evidence>
<keyword evidence="10" id="KW-1185">Reference proteome</keyword>
<comment type="catalytic activity">
    <reaction evidence="5">
        <text>an epoxide + H2O = an ethanediol</text>
        <dbReference type="Rhea" id="RHEA:19037"/>
        <dbReference type="ChEBI" id="CHEBI:15377"/>
        <dbReference type="ChEBI" id="CHEBI:32955"/>
        <dbReference type="ChEBI" id="CHEBI:140594"/>
        <dbReference type="EC" id="3.3.2.10"/>
    </reaction>
    <physiologicalReaction direction="left-to-right" evidence="5">
        <dbReference type="Rhea" id="RHEA:19038"/>
    </physiologicalReaction>
</comment>
<dbReference type="InterPro" id="IPR000639">
    <property type="entry name" value="Epox_hydrolase-like"/>
</dbReference>
<evidence type="ECO:0000259" key="8">
    <source>
        <dbReference type="Pfam" id="PF00561"/>
    </source>
</evidence>
<evidence type="ECO:0000256" key="4">
    <source>
        <dbReference type="ARBA" id="ARBA00038334"/>
    </source>
</evidence>
<dbReference type="PANTHER" id="PTHR43329">
    <property type="entry name" value="EPOXIDE HYDROLASE"/>
    <property type="match status" value="1"/>
</dbReference>
<dbReference type="Pfam" id="PF00561">
    <property type="entry name" value="Abhydrolase_1"/>
    <property type="match status" value="1"/>
</dbReference>
<dbReference type="InterPro" id="IPR000073">
    <property type="entry name" value="AB_hydrolase_1"/>
</dbReference>
<dbReference type="PRINTS" id="PR00412">
    <property type="entry name" value="EPOXHYDRLASE"/>
</dbReference>